<dbReference type="AlphaFoldDB" id="A0A0N7KTG5"/>
<sequence length="142" mass="16348">MFNFLIFTYPDHCCKLPCKPFERLTVSSWPALDAFCITSFSVDIFLTKLTLSVVLSPLYVCAFRCIMPRLGDPDAHLVPRVFSEIAYVYCIHYFSPNKTSLYLLSDWYDLFGGCLLMACNAMYLVLDKIDSPNARPWSRGRF</sequence>
<dbReference type="Gramene" id="Os12t0110475-01">
    <property type="protein sequence ID" value="Os12t0110475-01"/>
    <property type="gene ID" value="Os12g0110475"/>
</dbReference>
<dbReference type="KEGG" id="dosa:Os12g0110800"/>
<evidence type="ECO:0000313" key="1">
    <source>
        <dbReference type="EMBL" id="BAH95485.1"/>
    </source>
</evidence>
<dbReference type="Proteomes" id="UP000000763">
    <property type="component" value="Chromosome 12"/>
</dbReference>
<accession>A0A0N7KTG5</accession>
<gene>
    <name evidence="1" type="ordered locus">Os12g0110800</name>
</gene>
<evidence type="ECO:0000313" key="2">
    <source>
        <dbReference type="Proteomes" id="UP000000763"/>
    </source>
</evidence>
<name>A0A0N7KTG5_ORYSJ</name>
<reference evidence="1 2" key="1">
    <citation type="journal article" date="2005" name="Nature">
        <title>The map-based sequence of the rice genome.</title>
        <authorList>
            <consortium name="International rice genome sequencing project (IRGSP)"/>
            <person name="Matsumoto T."/>
            <person name="Wu J."/>
            <person name="Kanamori H."/>
            <person name="Katayose Y."/>
            <person name="Fujisawa M."/>
            <person name="Namiki N."/>
            <person name="Mizuno H."/>
            <person name="Yamamoto K."/>
            <person name="Antonio B.A."/>
            <person name="Baba T."/>
            <person name="Sakata K."/>
            <person name="Nagamura Y."/>
            <person name="Aoki H."/>
            <person name="Arikawa K."/>
            <person name="Arita K."/>
            <person name="Bito T."/>
            <person name="Chiden Y."/>
            <person name="Fujitsuka N."/>
            <person name="Fukunaka R."/>
            <person name="Hamada M."/>
            <person name="Harada C."/>
            <person name="Hayashi A."/>
            <person name="Hijishita S."/>
            <person name="Honda M."/>
            <person name="Hosokawa S."/>
            <person name="Ichikawa Y."/>
            <person name="Idonuma A."/>
            <person name="Iijima M."/>
            <person name="Ikeda M."/>
            <person name="Ikeno M."/>
            <person name="Ito K."/>
            <person name="Ito S."/>
            <person name="Ito T."/>
            <person name="Ito Y."/>
            <person name="Ito Y."/>
            <person name="Iwabuchi A."/>
            <person name="Kamiya K."/>
            <person name="Karasawa W."/>
            <person name="Kurita K."/>
            <person name="Katagiri S."/>
            <person name="Kikuta A."/>
            <person name="Kobayashi H."/>
            <person name="Kobayashi N."/>
            <person name="Machita K."/>
            <person name="Maehara T."/>
            <person name="Masukawa M."/>
            <person name="Mizubayashi T."/>
            <person name="Mukai Y."/>
            <person name="Nagasaki H."/>
            <person name="Nagata Y."/>
            <person name="Naito S."/>
            <person name="Nakashima M."/>
            <person name="Nakama Y."/>
            <person name="Nakamichi Y."/>
            <person name="Nakamura M."/>
            <person name="Meguro A."/>
            <person name="Negishi M."/>
            <person name="Ohta I."/>
            <person name="Ohta T."/>
            <person name="Okamoto M."/>
            <person name="Ono N."/>
            <person name="Saji S."/>
            <person name="Sakaguchi M."/>
            <person name="Sakai K."/>
            <person name="Shibata M."/>
            <person name="Shimokawa T."/>
            <person name="Song J."/>
            <person name="Takazaki Y."/>
            <person name="Terasawa K."/>
            <person name="Tsugane M."/>
            <person name="Tsuji K."/>
            <person name="Ueda S."/>
            <person name="Waki K."/>
            <person name="Yamagata H."/>
            <person name="Yamamoto M."/>
            <person name="Yamamoto S."/>
            <person name="Yamane H."/>
            <person name="Yoshiki S."/>
            <person name="Yoshihara R."/>
            <person name="Yukawa K."/>
            <person name="Zhong H."/>
            <person name="Yano M."/>
            <person name="Yuan Q."/>
            <person name="Ouyang S."/>
            <person name="Liu J."/>
            <person name="Jones K.M."/>
            <person name="Gansberger K."/>
            <person name="Moffat K."/>
            <person name="Hill J."/>
            <person name="Bera J."/>
            <person name="Fadrosh D."/>
            <person name="Jin S."/>
            <person name="Johri S."/>
            <person name="Kim M."/>
            <person name="Overton L."/>
            <person name="Reardon M."/>
            <person name="Tsitrin T."/>
            <person name="Vuong H."/>
            <person name="Weaver B."/>
            <person name="Ciecko A."/>
            <person name="Tallon L."/>
            <person name="Jackson J."/>
            <person name="Pai G."/>
            <person name="Aken S.V."/>
            <person name="Utterback T."/>
            <person name="Reidmuller S."/>
            <person name="Feldblyum T."/>
            <person name="Hsiao J."/>
            <person name="Zismann V."/>
            <person name="Iobst S."/>
            <person name="de Vazeille A.R."/>
            <person name="Buell C.R."/>
            <person name="Ying K."/>
            <person name="Li Y."/>
            <person name="Lu T."/>
            <person name="Huang Y."/>
            <person name="Zhao Q."/>
            <person name="Feng Q."/>
            <person name="Zhang L."/>
            <person name="Zhu J."/>
            <person name="Weng Q."/>
            <person name="Mu J."/>
            <person name="Lu Y."/>
            <person name="Fan D."/>
            <person name="Liu Y."/>
            <person name="Guan J."/>
            <person name="Zhang Y."/>
            <person name="Yu S."/>
            <person name="Liu X."/>
            <person name="Zhang Y."/>
            <person name="Hong G."/>
            <person name="Han B."/>
            <person name="Choisne N."/>
            <person name="Demange N."/>
            <person name="Orjeda G."/>
            <person name="Samain S."/>
            <person name="Cattolico L."/>
            <person name="Pelletier E."/>
            <person name="Couloux A."/>
            <person name="Segurens B."/>
            <person name="Wincker P."/>
            <person name="D'Hont A."/>
            <person name="Scarpelli C."/>
            <person name="Weissenbach J."/>
            <person name="Salanoubat M."/>
            <person name="Quetier F."/>
            <person name="Yu Y."/>
            <person name="Kim H.R."/>
            <person name="Rambo T."/>
            <person name="Currie J."/>
            <person name="Collura K."/>
            <person name="Luo M."/>
            <person name="Yang T."/>
            <person name="Ammiraju J.S.S."/>
            <person name="Engler F."/>
            <person name="Soderlund C."/>
            <person name="Wing R.A."/>
            <person name="Palmer L.E."/>
            <person name="de la Bastide M."/>
            <person name="Spiegel L."/>
            <person name="Nascimento L."/>
            <person name="Zutavern T."/>
            <person name="O'Shaughnessy A."/>
            <person name="Dike S."/>
            <person name="Dedhia N."/>
            <person name="Preston R."/>
            <person name="Balija V."/>
            <person name="McCombie W.R."/>
            <person name="Chow T."/>
            <person name="Chen H."/>
            <person name="Chung M."/>
            <person name="Chen C."/>
            <person name="Shaw J."/>
            <person name="Wu H."/>
            <person name="Hsiao K."/>
            <person name="Chao Y."/>
            <person name="Chu M."/>
            <person name="Cheng C."/>
            <person name="Hour A."/>
            <person name="Lee P."/>
            <person name="Lin S."/>
            <person name="Lin Y."/>
            <person name="Liou J."/>
            <person name="Liu S."/>
            <person name="Hsing Y."/>
            <person name="Raghuvanshi S."/>
            <person name="Mohanty A."/>
            <person name="Bharti A.K."/>
            <person name="Gaur A."/>
            <person name="Gupta V."/>
            <person name="Kumar D."/>
            <person name="Ravi V."/>
            <person name="Vij S."/>
            <person name="Kapur A."/>
            <person name="Khurana P."/>
            <person name="Khurana P."/>
            <person name="Khurana J.P."/>
            <person name="Tyagi A.K."/>
            <person name="Gaikwad K."/>
            <person name="Singh A."/>
            <person name="Dalal V."/>
            <person name="Srivastava S."/>
            <person name="Dixit A."/>
            <person name="Pal A.K."/>
            <person name="Ghazi I.A."/>
            <person name="Yadav M."/>
            <person name="Pandit A."/>
            <person name="Bhargava A."/>
            <person name="Sureshbabu K."/>
            <person name="Batra K."/>
            <person name="Sharma T.R."/>
            <person name="Mohapatra T."/>
            <person name="Singh N.K."/>
            <person name="Messing J."/>
            <person name="Nelson A.B."/>
            <person name="Fuks G."/>
            <person name="Kavchok S."/>
            <person name="Keizer G."/>
            <person name="Linton E."/>
            <person name="Llaca V."/>
            <person name="Song R."/>
            <person name="Tanyolac B."/>
            <person name="Young S."/>
            <person name="Ho-Il K."/>
            <person name="Hahn J.H."/>
            <person name="Sangsakoo G."/>
            <person name="Vanavichit A."/>
            <person name="de Mattos Luiz.A.T."/>
            <person name="Zimmer P.D."/>
            <person name="Malone G."/>
            <person name="Dellagostin O."/>
            <person name="de Oliveira A.C."/>
            <person name="Bevan M."/>
            <person name="Bancroft I."/>
            <person name="Minx P."/>
            <person name="Cordum H."/>
            <person name="Wilson R."/>
            <person name="Cheng Z."/>
            <person name="Jin W."/>
            <person name="Jiang J."/>
            <person name="Leong S.A."/>
            <person name="Iwama H."/>
            <person name="Gojobori T."/>
            <person name="Itoh T."/>
            <person name="Niimura Y."/>
            <person name="Fujii Y."/>
            <person name="Habara T."/>
            <person name="Sakai H."/>
            <person name="Sato Y."/>
            <person name="Wilson G."/>
            <person name="Kumar K."/>
            <person name="McCouch S."/>
            <person name="Juretic N."/>
            <person name="Hoen D."/>
            <person name="Wright S."/>
            <person name="Bruskiewich R."/>
            <person name="Bureau T."/>
            <person name="Miyao A."/>
            <person name="Hirochika H."/>
            <person name="Nishikawa T."/>
            <person name="Kadowaki K."/>
            <person name="Sugiura M."/>
            <person name="Burr B."/>
            <person name="Sasaki T."/>
        </authorList>
    </citation>
    <scope>NUCLEOTIDE SEQUENCE [LARGE SCALE GENOMIC DNA]</scope>
    <source>
        <strain evidence="2">cv. Nipponbare</strain>
    </source>
</reference>
<dbReference type="OMA" id="PCKPFER"/>
<reference evidence="2" key="2">
    <citation type="journal article" date="2008" name="Nucleic Acids Res.">
        <title>The rice annotation project database (RAP-DB): 2008 update.</title>
        <authorList>
            <consortium name="The rice annotation project (RAP)"/>
        </authorList>
    </citation>
    <scope>GENOME REANNOTATION</scope>
    <source>
        <strain evidence="2">cv. Nipponbare</strain>
    </source>
</reference>
<protein>
    <submittedName>
        <fullName evidence="1">Os12g0110800 protein</fullName>
    </submittedName>
</protein>
<dbReference type="EMBL" id="AP008218">
    <property type="protein sequence ID" value="BAH95485.1"/>
    <property type="molecule type" value="Genomic_DNA"/>
</dbReference>
<organism evidence="1 2">
    <name type="scientific">Oryza sativa subsp. japonica</name>
    <name type="common">Rice</name>
    <dbReference type="NCBI Taxonomy" id="39947"/>
    <lineage>
        <taxon>Eukaryota</taxon>
        <taxon>Viridiplantae</taxon>
        <taxon>Streptophyta</taxon>
        <taxon>Embryophyta</taxon>
        <taxon>Tracheophyta</taxon>
        <taxon>Spermatophyta</taxon>
        <taxon>Magnoliopsida</taxon>
        <taxon>Liliopsida</taxon>
        <taxon>Poales</taxon>
        <taxon>Poaceae</taxon>
        <taxon>BOP clade</taxon>
        <taxon>Oryzoideae</taxon>
        <taxon>Oryzeae</taxon>
        <taxon>Oryzinae</taxon>
        <taxon>Oryza</taxon>
        <taxon>Oryza sativa</taxon>
    </lineage>
</organism>
<proteinExistence type="predicted"/>